<keyword evidence="1" id="KW-0560">Oxidoreductase</keyword>
<keyword evidence="4" id="KW-1185">Reference proteome</keyword>
<dbReference type="GO" id="GO:0016491">
    <property type="term" value="F:oxidoreductase activity"/>
    <property type="evidence" value="ECO:0007669"/>
    <property type="project" value="UniProtKB-KW"/>
</dbReference>
<dbReference type="RefSeq" id="WP_093044971.1">
    <property type="nucleotide sequence ID" value="NZ_FNQR01000007.1"/>
</dbReference>
<dbReference type="Gene3D" id="3.50.50.60">
    <property type="entry name" value="FAD/NAD(P)-binding domain"/>
    <property type="match status" value="1"/>
</dbReference>
<reference evidence="3 4" key="1">
    <citation type="submission" date="2016-10" db="EMBL/GenBank/DDBJ databases">
        <authorList>
            <person name="de Groot N.N."/>
        </authorList>
    </citation>
    <scope>NUCLEOTIDE SEQUENCE [LARGE SCALE GENOMIC DNA]</scope>
    <source>
        <strain evidence="3 4">CCM7597</strain>
    </source>
</reference>
<dbReference type="Proteomes" id="UP000198584">
    <property type="component" value="Unassembled WGS sequence"/>
</dbReference>
<evidence type="ECO:0000259" key="2">
    <source>
        <dbReference type="Pfam" id="PF01494"/>
    </source>
</evidence>
<dbReference type="PANTHER" id="PTHR43476">
    <property type="entry name" value="3-(3-HYDROXY-PHENYL)PROPIONATE/3-HYDROXYCINNAMIC ACID HYDROXYLASE"/>
    <property type="match status" value="1"/>
</dbReference>
<organism evidence="3 4">
    <name type="scientific">Thalassobacillus cyri</name>
    <dbReference type="NCBI Taxonomy" id="571932"/>
    <lineage>
        <taxon>Bacteria</taxon>
        <taxon>Bacillati</taxon>
        <taxon>Bacillota</taxon>
        <taxon>Bacilli</taxon>
        <taxon>Bacillales</taxon>
        <taxon>Bacillaceae</taxon>
        <taxon>Thalassobacillus</taxon>
    </lineage>
</organism>
<dbReference type="InterPro" id="IPR036188">
    <property type="entry name" value="FAD/NAD-bd_sf"/>
</dbReference>
<dbReference type="InterPro" id="IPR050631">
    <property type="entry name" value="PheA/TfdB_FAD_monoxygenase"/>
</dbReference>
<protein>
    <submittedName>
        <fullName evidence="3">2-polyprenyl-6-methoxyphenol hydroxylase</fullName>
    </submittedName>
</protein>
<dbReference type="EMBL" id="FNQR01000007">
    <property type="protein sequence ID" value="SEA73903.1"/>
    <property type="molecule type" value="Genomic_DNA"/>
</dbReference>
<accession>A0A1H4DM82</accession>
<gene>
    <name evidence="3" type="ORF">SAMN05421743_107203</name>
</gene>
<dbReference type="OrthoDB" id="9806565at2"/>
<dbReference type="SUPFAM" id="SSF51905">
    <property type="entry name" value="FAD/NAD(P)-binding domain"/>
    <property type="match status" value="1"/>
</dbReference>
<proteinExistence type="predicted"/>
<dbReference type="PANTHER" id="PTHR43476:SF5">
    <property type="entry name" value="FAD-DEPENDENT MONOOXYGENASE"/>
    <property type="match status" value="1"/>
</dbReference>
<name>A0A1H4DM82_9BACI</name>
<dbReference type="InterPro" id="IPR002938">
    <property type="entry name" value="FAD-bd"/>
</dbReference>
<evidence type="ECO:0000256" key="1">
    <source>
        <dbReference type="ARBA" id="ARBA00023002"/>
    </source>
</evidence>
<dbReference type="Pfam" id="PF01494">
    <property type="entry name" value="FAD_binding_3"/>
    <property type="match status" value="1"/>
</dbReference>
<dbReference type="PRINTS" id="PR00420">
    <property type="entry name" value="RNGMNOXGNASE"/>
</dbReference>
<dbReference type="STRING" id="571932.SAMN05421743_107203"/>
<dbReference type="GO" id="GO:0071949">
    <property type="term" value="F:FAD binding"/>
    <property type="evidence" value="ECO:0007669"/>
    <property type="project" value="InterPro"/>
</dbReference>
<sequence length="406" mass="45924">MNQADYDVIIVGARASGASLAILLGRQGKKVLLIDKASFPSDTLSTHHLSHLDYLRQLGVLEDVEKGGLRKITRMRTYIKDSLVEGPRTAYTLAPKRDFLDYILIKQALDNPTVALREQTRVTGLVWNSVRVFGVEVVGESGRRENIHAPIVVGADGMRSKIAEWVGAEKYNELPALRPVFYGYYQGIEPLEEPATEIFLQDGRIGFLFPMEHGRDCLGLEIHPDEFKAFAGKPQKMFEYHYQQFYRMDNRMKHAKLEGRLTGSAGVENFFRTPFGKGWALIGDAGHSKDPSTGLGINDAFLQSFLLADAIEQYSGGADWDKVMSEFHQNRDQQLMPSYELTLDYIQSLRPWSSKETAYMNTMAANPIVWNKITPHLPELLEHHSKDTPILWQAIKQEAESMMTDE</sequence>
<evidence type="ECO:0000313" key="3">
    <source>
        <dbReference type="EMBL" id="SEA73903.1"/>
    </source>
</evidence>
<dbReference type="AlphaFoldDB" id="A0A1H4DM82"/>
<feature type="domain" description="FAD-binding" evidence="2">
    <location>
        <begin position="5"/>
        <end position="331"/>
    </location>
</feature>
<evidence type="ECO:0000313" key="4">
    <source>
        <dbReference type="Proteomes" id="UP000198584"/>
    </source>
</evidence>